<dbReference type="InterPro" id="IPR001387">
    <property type="entry name" value="Cro/C1-type_HTH"/>
</dbReference>
<dbReference type="Gene3D" id="1.10.10.10">
    <property type="entry name" value="Winged helix-like DNA-binding domain superfamily/Winged helix DNA-binding domain"/>
    <property type="match status" value="1"/>
</dbReference>
<evidence type="ECO:0000313" key="2">
    <source>
        <dbReference type="EMBL" id="GAI71722.1"/>
    </source>
</evidence>
<protein>
    <recommendedName>
        <fullName evidence="1">HTH cro/C1-type domain-containing protein</fullName>
    </recommendedName>
</protein>
<proteinExistence type="predicted"/>
<reference evidence="2" key="1">
    <citation type="journal article" date="2014" name="Front. Microbiol.">
        <title>High frequency of phylogenetically diverse reductive dehalogenase-homologous genes in deep subseafloor sedimentary metagenomes.</title>
        <authorList>
            <person name="Kawai M."/>
            <person name="Futagami T."/>
            <person name="Toyoda A."/>
            <person name="Takaki Y."/>
            <person name="Nishi S."/>
            <person name="Hori S."/>
            <person name="Arai W."/>
            <person name="Tsubouchi T."/>
            <person name="Morono Y."/>
            <person name="Uchiyama I."/>
            <person name="Ito T."/>
            <person name="Fujiyama A."/>
            <person name="Inagaki F."/>
            <person name="Takami H."/>
        </authorList>
    </citation>
    <scope>NUCLEOTIDE SEQUENCE</scope>
    <source>
        <strain evidence="2">Expedition CK06-06</strain>
    </source>
</reference>
<evidence type="ECO:0000259" key="1">
    <source>
        <dbReference type="Pfam" id="PF01381"/>
    </source>
</evidence>
<dbReference type="AlphaFoldDB" id="X1QT09"/>
<name>X1QT09_9ZZZZ</name>
<comment type="caution">
    <text evidence="2">The sequence shown here is derived from an EMBL/GenBank/DDBJ whole genome shotgun (WGS) entry which is preliminary data.</text>
</comment>
<sequence>MNSETQISLRDRCRQLKKKGFTIQQIADKLDIPYSTIGYYVKGISKRSPRHIAVDSIIRQTGIRQRKGA</sequence>
<dbReference type="EMBL" id="BARV01044482">
    <property type="protein sequence ID" value="GAI71722.1"/>
    <property type="molecule type" value="Genomic_DNA"/>
</dbReference>
<dbReference type="Pfam" id="PF01381">
    <property type="entry name" value="HTH_3"/>
    <property type="match status" value="1"/>
</dbReference>
<feature type="non-terminal residue" evidence="2">
    <location>
        <position position="69"/>
    </location>
</feature>
<feature type="domain" description="HTH cro/C1-type" evidence="1">
    <location>
        <begin position="16"/>
        <end position="49"/>
    </location>
</feature>
<accession>X1QT09</accession>
<dbReference type="InterPro" id="IPR036388">
    <property type="entry name" value="WH-like_DNA-bd_sf"/>
</dbReference>
<gene>
    <name evidence="2" type="ORF">S06H3_65805</name>
</gene>
<organism evidence="2">
    <name type="scientific">marine sediment metagenome</name>
    <dbReference type="NCBI Taxonomy" id="412755"/>
    <lineage>
        <taxon>unclassified sequences</taxon>
        <taxon>metagenomes</taxon>
        <taxon>ecological metagenomes</taxon>
    </lineage>
</organism>